<name>A0A3B1B4R9_9ZZZZ</name>
<reference evidence="2" key="1">
    <citation type="submission" date="2018-06" db="EMBL/GenBank/DDBJ databases">
        <authorList>
            <person name="Zhirakovskaya E."/>
        </authorList>
    </citation>
    <scope>NUCLEOTIDE SEQUENCE</scope>
</reference>
<dbReference type="AlphaFoldDB" id="A0A3B1B4R9"/>
<dbReference type="Pfam" id="PF13466">
    <property type="entry name" value="STAS_2"/>
    <property type="match status" value="1"/>
</dbReference>
<dbReference type="InterPro" id="IPR052746">
    <property type="entry name" value="MlaB_ABC_Transporter"/>
</dbReference>
<dbReference type="Gene3D" id="3.30.750.24">
    <property type="entry name" value="STAS domain"/>
    <property type="match status" value="1"/>
</dbReference>
<proteinExistence type="predicted"/>
<dbReference type="InterPro" id="IPR058548">
    <property type="entry name" value="MlaB-like_STAS"/>
</dbReference>
<dbReference type="EMBL" id="UOFV01000198">
    <property type="protein sequence ID" value="VAX00067.1"/>
    <property type="molecule type" value="Genomic_DNA"/>
</dbReference>
<dbReference type="SUPFAM" id="SSF52091">
    <property type="entry name" value="SpoIIaa-like"/>
    <property type="match status" value="1"/>
</dbReference>
<protein>
    <recommendedName>
        <fullName evidence="1">MlaB-like STAS domain-containing protein</fullName>
    </recommendedName>
</protein>
<sequence>MANETATDMDFFHIECAEVLDISGVAEFHARCLEALETQQHLMLNASQVDRVDTAALQVLSAFIQDANTRQQTVQWETPSEPLCQSAALLGLSEILCLPIAAEKQ</sequence>
<evidence type="ECO:0000313" key="2">
    <source>
        <dbReference type="EMBL" id="VAX00067.1"/>
    </source>
</evidence>
<organism evidence="2">
    <name type="scientific">hydrothermal vent metagenome</name>
    <dbReference type="NCBI Taxonomy" id="652676"/>
    <lineage>
        <taxon>unclassified sequences</taxon>
        <taxon>metagenomes</taxon>
        <taxon>ecological metagenomes</taxon>
    </lineage>
</organism>
<dbReference type="PANTHER" id="PTHR35849">
    <property type="entry name" value="BLR2341 PROTEIN"/>
    <property type="match status" value="1"/>
</dbReference>
<accession>A0A3B1B4R9</accession>
<gene>
    <name evidence="2" type="ORF">MNBD_GAMMA19-222</name>
</gene>
<dbReference type="InterPro" id="IPR036513">
    <property type="entry name" value="STAS_dom_sf"/>
</dbReference>
<evidence type="ECO:0000259" key="1">
    <source>
        <dbReference type="Pfam" id="PF13466"/>
    </source>
</evidence>
<dbReference type="PANTHER" id="PTHR35849:SF2">
    <property type="entry name" value="BLR2341 PROTEIN"/>
    <property type="match status" value="1"/>
</dbReference>
<feature type="domain" description="MlaB-like STAS" evidence="1">
    <location>
        <begin position="17"/>
        <end position="92"/>
    </location>
</feature>